<feature type="compositionally biased region" description="Low complexity" evidence="1">
    <location>
        <begin position="285"/>
        <end position="319"/>
    </location>
</feature>
<comment type="caution">
    <text evidence="4">The sequence shown here is derived from an EMBL/GenBank/DDBJ whole genome shotgun (WGS) entry which is preliminary data.</text>
</comment>
<keyword evidence="2" id="KW-0732">Signal</keyword>
<accession>A0A9P5AJH6</accession>
<feature type="signal peptide" evidence="2">
    <location>
        <begin position="1"/>
        <end position="21"/>
    </location>
</feature>
<organism evidence="4 5">
    <name type="scientific">Fusarium beomiforme</name>
    <dbReference type="NCBI Taxonomy" id="44412"/>
    <lineage>
        <taxon>Eukaryota</taxon>
        <taxon>Fungi</taxon>
        <taxon>Dikarya</taxon>
        <taxon>Ascomycota</taxon>
        <taxon>Pezizomycotina</taxon>
        <taxon>Sordariomycetes</taxon>
        <taxon>Hypocreomycetidae</taxon>
        <taxon>Hypocreales</taxon>
        <taxon>Nectriaceae</taxon>
        <taxon>Fusarium</taxon>
        <taxon>Fusarium burgessii species complex</taxon>
    </lineage>
</organism>
<name>A0A9P5AJH6_9HYPO</name>
<dbReference type="SUPFAM" id="SSF57414">
    <property type="entry name" value="Hairpin loop containing domain-like"/>
    <property type="match status" value="1"/>
</dbReference>
<reference evidence="4" key="2">
    <citation type="submission" date="2020-02" db="EMBL/GenBank/DDBJ databases">
        <title>Identification and distribution of gene clusters putatively required for synthesis of sphingolipid metabolism inhibitors in phylogenetically diverse species of the filamentous fungus Fusarium.</title>
        <authorList>
            <person name="Kim H.-S."/>
            <person name="Busman M."/>
            <person name="Brown D.W."/>
            <person name="Divon H."/>
            <person name="Uhlig S."/>
            <person name="Proctor R.H."/>
        </authorList>
    </citation>
    <scope>NUCLEOTIDE SEQUENCE</scope>
    <source>
        <strain evidence="4">NRRL 25174</strain>
    </source>
</reference>
<feature type="domain" description="Apple" evidence="3">
    <location>
        <begin position="790"/>
        <end position="868"/>
    </location>
</feature>
<reference evidence="4" key="1">
    <citation type="journal article" date="2017" name="Mycologia">
        <title>Fusarium algeriense, sp. nov., a novel toxigenic crown rot pathogen of durum wheat from Algeria is nested in the Fusarium burgessii species complex.</title>
        <authorList>
            <person name="Laraba I."/>
            <person name="Keddad A."/>
            <person name="Boureghda H."/>
            <person name="Abdallah N."/>
            <person name="Vaughan M.M."/>
            <person name="Proctor R.H."/>
            <person name="Busman M."/>
            <person name="O'Donnell K."/>
        </authorList>
    </citation>
    <scope>NUCLEOTIDE SEQUENCE</scope>
    <source>
        <strain evidence="4">NRRL 25174</strain>
    </source>
</reference>
<evidence type="ECO:0000259" key="3">
    <source>
        <dbReference type="PROSITE" id="PS50948"/>
    </source>
</evidence>
<feature type="compositionally biased region" description="Polar residues" evidence="1">
    <location>
        <begin position="710"/>
        <end position="770"/>
    </location>
</feature>
<dbReference type="InterPro" id="IPR003609">
    <property type="entry name" value="Pan_app"/>
</dbReference>
<sequence>MRSVSAVVALAIATSFELVSASNCKPSSPAGVTTADSTSVTSRTATKPASPSTTTEGPVIITNAVTNGDFGGYDPSSDGGIYAFEASDGAKLLQGPGYQGDHTEERNCVQLKTNSGTPNQKRDFVSDNPWIQQQLDYLEPSDFTVRFWYSIVSNAIADTCRIEGYYGNAQFGATPYFPVVSDGNNWLEFVDSMPVTTTSGMIRFELNCVNGGSAEVYFDQVFVSNKIGDEWVDGISLFFPTTKHAATIAPVQTSTAPAVDTATTTSSDKTESSDLSTSQSVQAQTTHTTDEPSVTTTSETPESTSITAPTSTPTEPTSSGPKLCAKLGTGAPGKGCATRPYSSTQGYKRYGESKITKEQCAALCLSDTNCQSFEWLYKGSGCANTCNLLATSWADIPTNGGLDAAWAYDRSCIQEDECSEQPAGSVCVNVNADTPAKSCTQVKGKAKACAKPFLTTSTSMVCGLSNQCRDLCAQYPSCKSYAATFGSCSLYDARSSEVAEAGNELYWFTDMDCHACGQGNAYFDYIAVGQDPANMPQWTCAAEDKTTTTAAASTYANAATTTSEAESDTSTSQASNKADSSTIIPTTTTASPSTTAALCANGVPSPGICSAANTVPATATCGKRGWPRNVEPYGRSLDDFPNQNTFEDCALICKLDRSCKAFAIDPSRSGMRCMFSSDPAIDGAANAPGVWSDLECMSCKLCSDEVASSTQPVSGSDHTGTESLSFSQSTEAPTTMITSTRPMSEDSSTIDATSTSLSREEPSSTTTQAAQIEPTDCAVPSASLSDDVTCGIPGQSGQQAQSARLVDYVPKPVGSLANCAAVCLQRANCQGFAYIKSTTVCYPFRVGPAELGITYNPQGTEKYYDRGCFSCGS</sequence>
<protein>
    <recommendedName>
        <fullName evidence="3">Apple domain-containing protein</fullName>
    </recommendedName>
</protein>
<evidence type="ECO:0000313" key="4">
    <source>
        <dbReference type="EMBL" id="KAF4339744.1"/>
    </source>
</evidence>
<evidence type="ECO:0000256" key="2">
    <source>
        <dbReference type="SAM" id="SignalP"/>
    </source>
</evidence>
<dbReference type="Pfam" id="PF14295">
    <property type="entry name" value="PAN_4"/>
    <property type="match status" value="3"/>
</dbReference>
<dbReference type="Proteomes" id="UP000730481">
    <property type="component" value="Unassembled WGS sequence"/>
</dbReference>
<feature type="region of interest" description="Disordered" evidence="1">
    <location>
        <begin position="559"/>
        <end position="587"/>
    </location>
</feature>
<evidence type="ECO:0000313" key="5">
    <source>
        <dbReference type="Proteomes" id="UP000730481"/>
    </source>
</evidence>
<gene>
    <name evidence="4" type="ORF">FBEOM_6335</name>
</gene>
<feature type="compositionally biased region" description="Low complexity" evidence="1">
    <location>
        <begin position="253"/>
        <end position="278"/>
    </location>
</feature>
<dbReference type="EMBL" id="PVQB02000267">
    <property type="protein sequence ID" value="KAF4339744.1"/>
    <property type="molecule type" value="Genomic_DNA"/>
</dbReference>
<dbReference type="PROSITE" id="PS50948">
    <property type="entry name" value="PAN"/>
    <property type="match status" value="2"/>
</dbReference>
<proteinExistence type="predicted"/>
<feature type="compositionally biased region" description="Low complexity" evidence="1">
    <location>
        <begin position="41"/>
        <end position="55"/>
    </location>
</feature>
<feature type="region of interest" description="Disordered" evidence="1">
    <location>
        <begin position="252"/>
        <end position="324"/>
    </location>
</feature>
<feature type="domain" description="Apple" evidence="3">
    <location>
        <begin position="336"/>
        <end position="412"/>
    </location>
</feature>
<feature type="compositionally biased region" description="Polar residues" evidence="1">
    <location>
        <begin position="23"/>
        <end position="40"/>
    </location>
</feature>
<feature type="region of interest" description="Disordered" evidence="1">
    <location>
        <begin position="23"/>
        <end position="57"/>
    </location>
</feature>
<keyword evidence="5" id="KW-1185">Reference proteome</keyword>
<feature type="region of interest" description="Disordered" evidence="1">
    <location>
        <begin position="710"/>
        <end position="772"/>
    </location>
</feature>
<dbReference type="OrthoDB" id="5241071at2759"/>
<evidence type="ECO:0000256" key="1">
    <source>
        <dbReference type="SAM" id="MobiDB-lite"/>
    </source>
</evidence>
<feature type="chain" id="PRO_5040191290" description="Apple domain-containing protein" evidence="2">
    <location>
        <begin position="22"/>
        <end position="873"/>
    </location>
</feature>
<dbReference type="AlphaFoldDB" id="A0A9P5AJH6"/>